<protein>
    <submittedName>
        <fullName evidence="1">Uncharacterized protein</fullName>
    </submittedName>
</protein>
<dbReference type="GeneID" id="78337704"/>
<reference evidence="1 2" key="1">
    <citation type="submission" date="2011-08" db="EMBL/GenBank/DDBJ databases">
        <authorList>
            <person name="Weinstock G."/>
            <person name="Sodergren E."/>
            <person name="Clifton S."/>
            <person name="Fulton L."/>
            <person name="Fulton B."/>
            <person name="Courtney L."/>
            <person name="Fronick C."/>
            <person name="Harrison M."/>
            <person name="Strong C."/>
            <person name="Farmer C."/>
            <person name="Delahaunty K."/>
            <person name="Markovic C."/>
            <person name="Hall O."/>
            <person name="Minx P."/>
            <person name="Tomlinson C."/>
            <person name="Mitreva M."/>
            <person name="Hou S."/>
            <person name="Chen J."/>
            <person name="Wollam A."/>
            <person name="Pepin K.H."/>
            <person name="Johnson M."/>
            <person name="Bhonagiri V."/>
            <person name="Zhang X."/>
            <person name="Suruliraj S."/>
            <person name="Warren W."/>
            <person name="Chinwalla A."/>
            <person name="Mardis E.R."/>
            <person name="Wilson R.K."/>
        </authorList>
    </citation>
    <scope>NUCLEOTIDE SEQUENCE [LARGE SCALE GENOMIC DNA]</scope>
    <source>
        <strain evidence="1 2">DSM 18206</strain>
    </source>
</reference>
<dbReference type="RefSeq" id="WP_007901467.1">
    <property type="nucleotide sequence ID" value="NZ_JH379449.1"/>
</dbReference>
<dbReference type="AlphaFoldDB" id="G6AZW6"/>
<dbReference type="eggNOG" id="ENOG503407J">
    <property type="taxonomic scope" value="Bacteria"/>
</dbReference>
<organism evidence="1 2">
    <name type="scientific">Leyella stercorea DSM 18206</name>
    <dbReference type="NCBI Taxonomy" id="1002367"/>
    <lineage>
        <taxon>Bacteria</taxon>
        <taxon>Pseudomonadati</taxon>
        <taxon>Bacteroidota</taxon>
        <taxon>Bacteroidia</taxon>
        <taxon>Bacteroidales</taxon>
        <taxon>Prevotellaceae</taxon>
        <taxon>Leyella</taxon>
    </lineage>
</organism>
<name>G6AZW6_9BACT</name>
<dbReference type="PATRIC" id="fig|1002367.3.peg.1769"/>
<evidence type="ECO:0000313" key="1">
    <source>
        <dbReference type="EMBL" id="EHJ38098.1"/>
    </source>
</evidence>
<gene>
    <name evidence="1" type="ORF">HMPREF0673_02183</name>
</gene>
<evidence type="ECO:0000313" key="2">
    <source>
        <dbReference type="Proteomes" id="UP000004407"/>
    </source>
</evidence>
<proteinExistence type="predicted"/>
<comment type="caution">
    <text evidence="1">The sequence shown here is derived from an EMBL/GenBank/DDBJ whole genome shotgun (WGS) entry which is preliminary data.</text>
</comment>
<dbReference type="HOGENOM" id="CLU_130944_0_0_10"/>
<accession>G6AZW6</accession>
<sequence>MTLQNGNDPQLQEREKFVLAFNDTMLKIWREQMTLLGVIDTGRLLHSPKSLPVRADGRFIELGLSQSFLEYGLWQNFGTGKEIPRGNKGDIGRERKRKKKPWFSRKYYASVMNLRDFLSDNIAHEFVGVVAQALDDKYVRYNH</sequence>
<dbReference type="EMBL" id="AFZZ01000186">
    <property type="protein sequence ID" value="EHJ38098.1"/>
    <property type="molecule type" value="Genomic_DNA"/>
</dbReference>
<dbReference type="Proteomes" id="UP000004407">
    <property type="component" value="Unassembled WGS sequence"/>
</dbReference>